<dbReference type="InterPro" id="IPR024745">
    <property type="entry name" value="GH44_cat"/>
</dbReference>
<dbReference type="EMBL" id="CP049257">
    <property type="protein sequence ID" value="QIG45568.1"/>
    <property type="molecule type" value="Genomic_DNA"/>
</dbReference>
<organism evidence="3 4">
    <name type="scientific">Nocardioides anomalus</name>
    <dbReference type="NCBI Taxonomy" id="2712223"/>
    <lineage>
        <taxon>Bacteria</taxon>
        <taxon>Bacillati</taxon>
        <taxon>Actinomycetota</taxon>
        <taxon>Actinomycetes</taxon>
        <taxon>Propionibacteriales</taxon>
        <taxon>Nocardioidaceae</taxon>
        <taxon>Nocardioides</taxon>
    </lineage>
</organism>
<keyword evidence="1" id="KW-0732">Signal</keyword>
<gene>
    <name evidence="3" type="ORF">G5V58_24995</name>
</gene>
<evidence type="ECO:0000313" key="3">
    <source>
        <dbReference type="EMBL" id="QIG45568.1"/>
    </source>
</evidence>
<evidence type="ECO:0000259" key="2">
    <source>
        <dbReference type="Pfam" id="PF12891"/>
    </source>
</evidence>
<dbReference type="KEGG" id="nano:G5V58_24995"/>
<accession>A0A6G6WJQ9</accession>
<dbReference type="InterPro" id="IPR017853">
    <property type="entry name" value="GH"/>
</dbReference>
<sequence length="562" mass="61005">MRLLPPLAVAGLLAAALTAAPTTDTAAAPAVPAAAAAAPRPAQTSVAKPAKGPRLSVDLKKGTHRISPLVYGVNFADAGFARTVDLPVDRWGGNATETYNWQVRGSNRGQDYYFTNFADCWTAAFGYCKQGQDFSAADAQVQQDRSTRTQTLLTLPLMGWVAKAVSYSGDHPCSYPASADPQDAHDPFHASCGNGRRGGQWLTADPTTAGVAVGPSFSAQWISSLVQRYGDAAHGGVSIYALGNEPNLWDETHHDFHPQPTTYDELWAKSRDLATAVKQADPTAKTLGPAEWGWPNYFCSAADDIDRGCFASSPDRAAHGGTELSAWYLQQFAAQERQTGQRLLDYFDLHYYPQGNYSPVTDVTRPLYDTDYTDPSWIGQKIGLVPRMRAWVKDNYPGTKLGISEYNMALDVTDDPRLQNVIQADTLGLLGREGVDLATFWPDGSSGVPEAAFRIFRNYDGRGHAFGDRGVAATSSDQRTVSVYAARVGKRGPLTLVVVNKATRALKTSVALQHARPRGEPKAYQYAGKKIRKVRSVRLRGQALRLSLPASSITLVQLPLRK</sequence>
<evidence type="ECO:0000313" key="4">
    <source>
        <dbReference type="Proteomes" id="UP000502996"/>
    </source>
</evidence>
<name>A0A6G6WJQ9_9ACTN</name>
<dbReference type="RefSeq" id="WP_165238280.1">
    <property type="nucleotide sequence ID" value="NZ_CP049257.1"/>
</dbReference>
<dbReference type="SUPFAM" id="SSF51445">
    <property type="entry name" value="(Trans)glycosidases"/>
    <property type="match status" value="1"/>
</dbReference>
<feature type="signal peptide" evidence="1">
    <location>
        <begin position="1"/>
        <end position="26"/>
    </location>
</feature>
<feature type="domain" description="Glycoside hydrolase family 44 catalytic" evidence="2">
    <location>
        <begin position="106"/>
        <end position="354"/>
    </location>
</feature>
<dbReference type="Gene3D" id="3.20.20.80">
    <property type="entry name" value="Glycosidases"/>
    <property type="match status" value="1"/>
</dbReference>
<keyword evidence="4" id="KW-1185">Reference proteome</keyword>
<dbReference type="AlphaFoldDB" id="A0A6G6WJQ9"/>
<dbReference type="InterPro" id="IPR013780">
    <property type="entry name" value="Glyco_hydro_b"/>
</dbReference>
<proteinExistence type="predicted"/>
<feature type="chain" id="PRO_5026114882" evidence="1">
    <location>
        <begin position="27"/>
        <end position="562"/>
    </location>
</feature>
<dbReference type="Proteomes" id="UP000502996">
    <property type="component" value="Chromosome"/>
</dbReference>
<protein>
    <submittedName>
        <fullName evidence="3">Endoglucanase</fullName>
    </submittedName>
</protein>
<evidence type="ECO:0000256" key="1">
    <source>
        <dbReference type="SAM" id="SignalP"/>
    </source>
</evidence>
<reference evidence="3 4" key="1">
    <citation type="submission" date="2020-02" db="EMBL/GenBank/DDBJ databases">
        <title>Full genome sequence of Nocardioides sp. R-3366.</title>
        <authorList>
            <person name="Im W.-T."/>
        </authorList>
    </citation>
    <scope>NUCLEOTIDE SEQUENCE [LARGE SCALE GENOMIC DNA]</scope>
    <source>
        <strain evidence="3 4">R-3366</strain>
    </source>
</reference>
<dbReference type="Pfam" id="PF12891">
    <property type="entry name" value="Glyco_hydro_44"/>
    <property type="match status" value="1"/>
</dbReference>
<dbReference type="Gene3D" id="2.60.40.1180">
    <property type="entry name" value="Golgi alpha-mannosidase II"/>
    <property type="match status" value="1"/>
</dbReference>